<dbReference type="InterPro" id="IPR010930">
    <property type="entry name" value="Flg_bb/hook_C_dom"/>
</dbReference>
<dbReference type="InterPro" id="IPR037925">
    <property type="entry name" value="FlgE/F/G-like"/>
</dbReference>
<evidence type="ECO:0000256" key="2">
    <source>
        <dbReference type="ARBA" id="ARBA00009677"/>
    </source>
</evidence>
<feature type="domain" description="Flagellar basal body rod protein N-terminal" evidence="7">
    <location>
        <begin position="6"/>
        <end position="35"/>
    </location>
</feature>
<dbReference type="EMBL" id="CP047650">
    <property type="protein sequence ID" value="QHI97985.1"/>
    <property type="molecule type" value="Genomic_DNA"/>
</dbReference>
<dbReference type="AlphaFoldDB" id="A0A857J569"/>
<dbReference type="RefSeq" id="WP_160551502.1">
    <property type="nucleotide sequence ID" value="NZ_CP047650.1"/>
</dbReference>
<dbReference type="Proteomes" id="UP000464787">
    <property type="component" value="Chromosome"/>
</dbReference>
<dbReference type="Pfam" id="PF06429">
    <property type="entry name" value="Flg_bbr_C"/>
    <property type="match status" value="1"/>
</dbReference>
<gene>
    <name evidence="10" type="ORF">GT347_08245</name>
</gene>
<name>A0A857J569_9BURK</name>
<dbReference type="GO" id="GO:0071978">
    <property type="term" value="P:bacterial-type flagellum-dependent swarming motility"/>
    <property type="evidence" value="ECO:0007669"/>
    <property type="project" value="TreeGrafter"/>
</dbReference>
<keyword evidence="3 6" id="KW-0975">Bacterial flagellum</keyword>
<evidence type="ECO:0000259" key="7">
    <source>
        <dbReference type="Pfam" id="PF00460"/>
    </source>
</evidence>
<evidence type="ECO:0000256" key="1">
    <source>
        <dbReference type="ARBA" id="ARBA00004117"/>
    </source>
</evidence>
<organism evidence="10 11">
    <name type="scientific">Xylophilus rhododendri</name>
    <dbReference type="NCBI Taxonomy" id="2697032"/>
    <lineage>
        <taxon>Bacteria</taxon>
        <taxon>Pseudomonadati</taxon>
        <taxon>Pseudomonadota</taxon>
        <taxon>Betaproteobacteria</taxon>
        <taxon>Burkholderiales</taxon>
        <taxon>Xylophilus</taxon>
    </lineage>
</organism>
<reference evidence="10 11" key="1">
    <citation type="submission" date="2020-01" db="EMBL/GenBank/DDBJ databases">
        <title>Genome sequencing of strain KACC 21265.</title>
        <authorList>
            <person name="Heo J."/>
            <person name="Kim S.-J."/>
            <person name="Kim J.-S."/>
            <person name="Hong S.-B."/>
            <person name="Kwon S.-W."/>
        </authorList>
    </citation>
    <scope>NUCLEOTIDE SEQUENCE [LARGE SCALE GENOMIC DNA]</scope>
    <source>
        <strain evidence="10 11">KACC 21265</strain>
    </source>
</reference>
<evidence type="ECO:0000256" key="3">
    <source>
        <dbReference type="ARBA" id="ARBA00023143"/>
    </source>
</evidence>
<keyword evidence="10" id="KW-0282">Flagellum</keyword>
<dbReference type="InterPro" id="IPR020013">
    <property type="entry name" value="Flagellar_FlgE/F/G"/>
</dbReference>
<evidence type="ECO:0000313" key="10">
    <source>
        <dbReference type="EMBL" id="QHI97985.1"/>
    </source>
</evidence>
<keyword evidence="11" id="KW-1185">Reference proteome</keyword>
<comment type="similarity">
    <text evidence="2 6">Belongs to the flagella basal body rod proteins family.</text>
</comment>
<protein>
    <recommendedName>
        <fullName evidence="5 6">Flagellar basal-body rod protein FlgF</fullName>
    </recommendedName>
</protein>
<dbReference type="GO" id="GO:0030694">
    <property type="term" value="C:bacterial-type flagellum basal body, rod"/>
    <property type="evidence" value="ECO:0007669"/>
    <property type="project" value="UniProtKB-UniRule"/>
</dbReference>
<sequence>MDRLVYTSMTGAAAAADRQSVLANNLANVSTNGFRQELHAFRAVPIKGDGASTRVFAAETASTHDDTPGTITFTDRNLDAMPQGNAYFAVQGLDGTEAYSRNGGFQVNSNGTLVNSVGLQVLSADGAPIDIPQNAQVALGADGTITAKIDGQAINTVGRLKLVTPTQDQPLKRSADGLFRSAAGDQMATDPNARVQTGALEGSNVNAVSTMVAMIEAARQFEQNTKLMQSAEQNDKTASQLLSMN</sequence>
<feature type="domain" description="Flagellar hook protein FlgE/F/G-like D1" evidence="9">
    <location>
        <begin position="83"/>
        <end position="147"/>
    </location>
</feature>
<dbReference type="NCBIfam" id="NF009280">
    <property type="entry name" value="PRK12640.1"/>
    <property type="match status" value="1"/>
</dbReference>
<dbReference type="PANTHER" id="PTHR30435:SF18">
    <property type="entry name" value="FLAGELLAR BASAL-BODY ROD PROTEIN FLGF"/>
    <property type="match status" value="1"/>
</dbReference>
<evidence type="ECO:0000313" key="11">
    <source>
        <dbReference type="Proteomes" id="UP000464787"/>
    </source>
</evidence>
<dbReference type="Pfam" id="PF22692">
    <property type="entry name" value="LlgE_F_G_D1"/>
    <property type="match status" value="1"/>
</dbReference>
<keyword evidence="10" id="KW-0966">Cell projection</keyword>
<evidence type="ECO:0000256" key="4">
    <source>
        <dbReference type="ARBA" id="ARBA00038560"/>
    </source>
</evidence>
<evidence type="ECO:0000256" key="5">
    <source>
        <dbReference type="ARBA" id="ARBA00040228"/>
    </source>
</evidence>
<dbReference type="PROSITE" id="PS00588">
    <property type="entry name" value="FLAGELLA_BB_ROD"/>
    <property type="match status" value="1"/>
</dbReference>
<comment type="subcellular location">
    <subcellularLocation>
        <location evidence="1 6">Bacterial flagellum basal body</location>
    </subcellularLocation>
</comment>
<comment type="subunit">
    <text evidence="4 6">The basal body constitutes a major portion of the flagellar organelle and consists of five rings (E,L,P,S, and M) mounted on a central rod. The rod consists of about 26 subunits of FlgG in the distal portion, and FlgB, FlgC and FlgF are thought to build up the proximal portion of the rod with about 6 subunits each.</text>
</comment>
<dbReference type="InterPro" id="IPR053967">
    <property type="entry name" value="LlgE_F_G-like_D1"/>
</dbReference>
<dbReference type="NCBIfam" id="TIGR03506">
    <property type="entry name" value="FlgEFG_subfam"/>
    <property type="match status" value="1"/>
</dbReference>
<evidence type="ECO:0000259" key="9">
    <source>
        <dbReference type="Pfam" id="PF22692"/>
    </source>
</evidence>
<accession>A0A857J569</accession>
<feature type="domain" description="Flagellar basal-body/hook protein C-terminal" evidence="8">
    <location>
        <begin position="196"/>
        <end position="241"/>
    </location>
</feature>
<evidence type="ECO:0000256" key="6">
    <source>
        <dbReference type="RuleBase" id="RU362116"/>
    </source>
</evidence>
<dbReference type="InterPro" id="IPR001444">
    <property type="entry name" value="Flag_bb_rod_N"/>
</dbReference>
<dbReference type="InterPro" id="IPR019776">
    <property type="entry name" value="Flagellar_basal_body_rod_CS"/>
</dbReference>
<proteinExistence type="inferred from homology"/>
<dbReference type="KEGG" id="xyk:GT347_08245"/>
<keyword evidence="10" id="KW-0969">Cilium</keyword>
<dbReference type="PANTHER" id="PTHR30435">
    <property type="entry name" value="FLAGELLAR PROTEIN"/>
    <property type="match status" value="1"/>
</dbReference>
<evidence type="ECO:0000259" key="8">
    <source>
        <dbReference type="Pfam" id="PF06429"/>
    </source>
</evidence>
<dbReference type="Pfam" id="PF00460">
    <property type="entry name" value="Flg_bb_rod"/>
    <property type="match status" value="1"/>
</dbReference>
<dbReference type="SUPFAM" id="SSF117143">
    <property type="entry name" value="Flagellar hook protein flgE"/>
    <property type="match status" value="1"/>
</dbReference>